<gene>
    <name evidence="3" type="ORF">PTT_05229</name>
</gene>
<sequence>MPTKRILSWSKRSSSSEPYYRTGGLLAIDTAATESGNDVDEKTALETERPSLATPPLDKQQYDLSPVTDQYNGVLVSAATSLQTAFNDLLRSPVSSISAFSRSASVQKPLPSRPRSASVSSLAELPAELPGSLLLENQGFPSCTTSIPARSVTQIHRRESHPPSKRLDYERVSLDALNLVSAPLAHTRSVPGLSSRYSIMRHLRSSNALHPGTATKNEPLEMKEKHLWNNAGVPSRSRSHLGTPPFSPSDTSSPLNPTRSRSKQIKEPKSTITTPDLTISVLKTQFSRLRASHEAQVASLVETHLTEVASLRNRIRVLEEQNGKHELHHDSINNSPFVFDTTGSTQRPTRACSQNNTSHVAAASLPSIRGSFEERQTSPQQRQDNSEMVFLRRKLSLTQQPETVARDLAPELNQFKQNNAALQGQIMSLMAKLTESKKNERELRSTLGMTEMRCAEWEDKAAHADKLAMKIQALENTIEDLESRLEIANTNRIDAEEQLSNFQNKKSPFDIASSMLQGEAAEHDAASIVSSDAEIDSKENSVVAAIVAHVERLQEQVREKNACIAELEEDREQLRQQCDQLRQENHELSIHSDIQQDLLHKTTRTDTDVETLQDAINQRDAIIAEKQKTIRVIGRQLEFHKLLLQAEIRKHAAIKLYASSEDDALPELTSLAKREDIDRWMCRLKERLARDRPRDEQDPLIDAPDAQLRSLQHEVDFYVREIILFKLDIKGYRSDIRKLRKITEQMNGCERTCDNESDVSSLRPIASTPVRSAFGLSTPEVSGFNSSPPVMDTPSTATAKTECPVTPSLSSPSYDLGYATTPTRRMTRVMTRPLELDIPTTLQELMEDDLGSGTTRVGSNVSPCSAVPLSPECRNYERASPSHEELNDFVMSFPSLDVPRPLIHKRSISESSLALHPASAFPDSPTPFRMNNTLANGRTHCRSSSTSDTTRERHLQYGVLGPLNKFKPYGIRNISAPSLPDVPESAATSPVLAIPATPRLRIDSAAAGADNLPLQASPQSERRPSVARISKVPTAIAQGAPFSAVLPKSCSITSKAPLNIAPPTSRRGLGGTMASSTPVTSPTSQTAAFRQEWPYTPISAKSPQAIFAPYHRKNSLRSEMQEGAVSTPPQTPAHSGNASGTSVRTTNRLPDIHDVETEEETETIRKKSITIPKPLFSPFDFERSMSMGLEERLGGHGDGHGIVCSPKESV</sequence>
<reference evidence="3 4" key="1">
    <citation type="journal article" date="2010" name="Genome Biol.">
        <title>A first genome assembly of the barley fungal pathogen Pyrenophora teres f. teres.</title>
        <authorList>
            <person name="Ellwood S.R."/>
            <person name="Liu Z."/>
            <person name="Syme R.A."/>
            <person name="Lai Z."/>
            <person name="Hane J.K."/>
            <person name="Keiper F."/>
            <person name="Moffat C.S."/>
            <person name="Oliver R.P."/>
            <person name="Friesen T.L."/>
        </authorList>
    </citation>
    <scope>NUCLEOTIDE SEQUENCE [LARGE SCALE GENOMIC DNA]</scope>
    <source>
        <strain evidence="3 4">0-1</strain>
    </source>
</reference>
<protein>
    <submittedName>
        <fullName evidence="3">Uncharacterized protein</fullName>
    </submittedName>
</protein>
<keyword evidence="1" id="KW-0175">Coiled coil</keyword>
<feature type="region of interest" description="Disordered" evidence="2">
    <location>
        <begin position="783"/>
        <end position="808"/>
    </location>
</feature>
<evidence type="ECO:0000313" key="4">
    <source>
        <dbReference type="Proteomes" id="UP000001067"/>
    </source>
</evidence>
<feature type="compositionally biased region" description="Polar residues" evidence="2">
    <location>
        <begin position="783"/>
        <end position="799"/>
    </location>
</feature>
<name>E3REW3_PYRTT</name>
<feature type="region of interest" description="Disordered" evidence="2">
    <location>
        <begin position="1057"/>
        <end position="1084"/>
    </location>
</feature>
<feature type="coiled-coil region" evidence="1">
    <location>
        <begin position="550"/>
        <end position="591"/>
    </location>
</feature>
<feature type="compositionally biased region" description="Polar residues" evidence="2">
    <location>
        <begin position="1132"/>
        <end position="1145"/>
    </location>
</feature>
<dbReference type="OrthoDB" id="5431474at2759"/>
<feature type="region of interest" description="Disordered" evidence="2">
    <location>
        <begin position="1120"/>
        <end position="1145"/>
    </location>
</feature>
<feature type="region of interest" description="Disordered" evidence="2">
    <location>
        <begin position="231"/>
        <end position="272"/>
    </location>
</feature>
<accession>E3REW3</accession>
<organism evidence="4">
    <name type="scientific">Pyrenophora teres f. teres (strain 0-1)</name>
    <name type="common">Barley net blotch fungus</name>
    <name type="synonym">Drechslera teres f. teres</name>
    <dbReference type="NCBI Taxonomy" id="861557"/>
    <lineage>
        <taxon>Eukaryota</taxon>
        <taxon>Fungi</taxon>
        <taxon>Dikarya</taxon>
        <taxon>Ascomycota</taxon>
        <taxon>Pezizomycotina</taxon>
        <taxon>Dothideomycetes</taxon>
        <taxon>Pleosporomycetidae</taxon>
        <taxon>Pleosporales</taxon>
        <taxon>Pleosporineae</taxon>
        <taxon>Pleosporaceae</taxon>
        <taxon>Pyrenophora</taxon>
    </lineage>
</organism>
<dbReference type="EMBL" id="GL532555">
    <property type="protein sequence ID" value="EFQ95731.1"/>
    <property type="molecule type" value="Genomic_DNA"/>
</dbReference>
<dbReference type="eggNOG" id="ENOG502TAXC">
    <property type="taxonomic scope" value="Eukaryota"/>
</dbReference>
<feature type="coiled-coil region" evidence="1">
    <location>
        <begin position="301"/>
        <end position="328"/>
    </location>
</feature>
<dbReference type="AlphaFoldDB" id="E3REW3"/>
<dbReference type="HOGENOM" id="CLU_274963_0_0_1"/>
<feature type="coiled-coil region" evidence="1">
    <location>
        <begin position="464"/>
        <end position="505"/>
    </location>
</feature>
<evidence type="ECO:0000313" key="3">
    <source>
        <dbReference type="EMBL" id="EFQ95731.1"/>
    </source>
</evidence>
<evidence type="ECO:0000256" key="2">
    <source>
        <dbReference type="SAM" id="MobiDB-lite"/>
    </source>
</evidence>
<evidence type="ECO:0000256" key="1">
    <source>
        <dbReference type="SAM" id="Coils"/>
    </source>
</evidence>
<proteinExistence type="predicted"/>
<keyword evidence="4" id="KW-1185">Reference proteome</keyword>
<dbReference type="Proteomes" id="UP000001067">
    <property type="component" value="Unassembled WGS sequence"/>
</dbReference>
<dbReference type="KEGG" id="pte:PTT_05229"/>
<feature type="compositionally biased region" description="Low complexity" evidence="2">
    <location>
        <begin position="1074"/>
        <end position="1084"/>
    </location>
</feature>